<feature type="chain" id="PRO_5039359836" evidence="1">
    <location>
        <begin position="25"/>
        <end position="190"/>
    </location>
</feature>
<dbReference type="AlphaFoldDB" id="A0A9D3Y2F8"/>
<accession>A0A9D3Y2F8</accession>
<organism evidence="2 3">
    <name type="scientific">Dreissena polymorpha</name>
    <name type="common">Zebra mussel</name>
    <name type="synonym">Mytilus polymorpha</name>
    <dbReference type="NCBI Taxonomy" id="45954"/>
    <lineage>
        <taxon>Eukaryota</taxon>
        <taxon>Metazoa</taxon>
        <taxon>Spiralia</taxon>
        <taxon>Lophotrochozoa</taxon>
        <taxon>Mollusca</taxon>
        <taxon>Bivalvia</taxon>
        <taxon>Autobranchia</taxon>
        <taxon>Heteroconchia</taxon>
        <taxon>Euheterodonta</taxon>
        <taxon>Imparidentia</taxon>
        <taxon>Neoheterodontei</taxon>
        <taxon>Myida</taxon>
        <taxon>Dreissenoidea</taxon>
        <taxon>Dreissenidae</taxon>
        <taxon>Dreissena</taxon>
    </lineage>
</organism>
<dbReference type="Proteomes" id="UP000828390">
    <property type="component" value="Unassembled WGS sequence"/>
</dbReference>
<dbReference type="EMBL" id="JAIWYP010000022">
    <property type="protein sequence ID" value="KAH3692469.1"/>
    <property type="molecule type" value="Genomic_DNA"/>
</dbReference>
<keyword evidence="1" id="KW-0732">Signal</keyword>
<feature type="signal peptide" evidence="1">
    <location>
        <begin position="1"/>
        <end position="24"/>
    </location>
</feature>
<protein>
    <submittedName>
        <fullName evidence="2">Uncharacterized protein</fullName>
    </submittedName>
</protein>
<keyword evidence="3" id="KW-1185">Reference proteome</keyword>
<evidence type="ECO:0000313" key="2">
    <source>
        <dbReference type="EMBL" id="KAH3692469.1"/>
    </source>
</evidence>
<reference evidence="2" key="2">
    <citation type="submission" date="2020-11" db="EMBL/GenBank/DDBJ databases">
        <authorList>
            <person name="McCartney M.A."/>
            <person name="Auch B."/>
            <person name="Kono T."/>
            <person name="Mallez S."/>
            <person name="Becker A."/>
            <person name="Gohl D.M."/>
            <person name="Silverstein K.A.T."/>
            <person name="Koren S."/>
            <person name="Bechman K.B."/>
            <person name="Herman A."/>
            <person name="Abrahante J.E."/>
            <person name="Garbe J."/>
        </authorList>
    </citation>
    <scope>NUCLEOTIDE SEQUENCE</scope>
    <source>
        <strain evidence="2">Duluth1</strain>
        <tissue evidence="2">Whole animal</tissue>
    </source>
</reference>
<comment type="caution">
    <text evidence="2">The sequence shown here is derived from an EMBL/GenBank/DDBJ whole genome shotgun (WGS) entry which is preliminary data.</text>
</comment>
<reference evidence="2" key="1">
    <citation type="journal article" date="2019" name="bioRxiv">
        <title>The Genome of the Zebra Mussel, Dreissena polymorpha: A Resource for Invasive Species Research.</title>
        <authorList>
            <person name="McCartney M.A."/>
            <person name="Auch B."/>
            <person name="Kono T."/>
            <person name="Mallez S."/>
            <person name="Zhang Y."/>
            <person name="Obille A."/>
            <person name="Becker A."/>
            <person name="Abrahante J.E."/>
            <person name="Garbe J."/>
            <person name="Badalamenti J.P."/>
            <person name="Herman A."/>
            <person name="Mangelson H."/>
            <person name="Liachko I."/>
            <person name="Sullivan S."/>
            <person name="Sone E.D."/>
            <person name="Koren S."/>
            <person name="Silverstein K.A.T."/>
            <person name="Beckman K.B."/>
            <person name="Gohl D.M."/>
        </authorList>
    </citation>
    <scope>NUCLEOTIDE SEQUENCE</scope>
    <source>
        <strain evidence="2">Duluth1</strain>
        <tissue evidence="2">Whole animal</tissue>
    </source>
</reference>
<gene>
    <name evidence="2" type="ORF">DPMN_194310</name>
</gene>
<evidence type="ECO:0000256" key="1">
    <source>
        <dbReference type="SAM" id="SignalP"/>
    </source>
</evidence>
<proteinExistence type="predicted"/>
<sequence>MTQIYRMILSASLLCPLLFREISAAAIFFPKSTETLDETNPDGRDFLQFESDTKTSLIPKEGGSRASSINKRLIFEVLNGLRRDSQKLMQKIDSMKSLLQNRNAFSAAYGLDKKSETDFISENDVTDTEFGVQDKKLRHKRSEDAGGLNSDEIKMVPGDEQERHVDLDLIEYTKGRPELKRAVEKHLSTF</sequence>
<evidence type="ECO:0000313" key="3">
    <source>
        <dbReference type="Proteomes" id="UP000828390"/>
    </source>
</evidence>
<name>A0A9D3Y2F8_DREPO</name>